<evidence type="ECO:0000256" key="1">
    <source>
        <dbReference type="ARBA" id="ARBA00022737"/>
    </source>
</evidence>
<name>A0AA38IC11_9CUCU</name>
<evidence type="ECO:0000313" key="7">
    <source>
        <dbReference type="Proteomes" id="UP001168821"/>
    </source>
</evidence>
<reference evidence="6" key="1">
    <citation type="journal article" date="2023" name="G3 (Bethesda)">
        <title>Whole genome assemblies of Zophobas morio and Tenebrio molitor.</title>
        <authorList>
            <person name="Kaur S."/>
            <person name="Stinson S.A."/>
            <person name="diCenzo G.C."/>
        </authorList>
    </citation>
    <scope>NUCLEOTIDE SEQUENCE</scope>
    <source>
        <strain evidence="6">QUZm001</strain>
    </source>
</reference>
<dbReference type="InterPro" id="IPR051277">
    <property type="entry name" value="SEZ6_CSMD_C4BPB_Regulators"/>
</dbReference>
<feature type="chain" id="PRO_5041232340" description="Sushi domain-containing protein" evidence="4">
    <location>
        <begin position="20"/>
        <end position="136"/>
    </location>
</feature>
<dbReference type="PANTHER" id="PTHR45656:SF15">
    <property type="entry name" value="SUSHI DOMAIN-CONTAINING PROTEIN"/>
    <property type="match status" value="1"/>
</dbReference>
<dbReference type="AlphaFoldDB" id="A0AA38IC11"/>
<proteinExistence type="predicted"/>
<gene>
    <name evidence="6" type="ORF">Zmor_018813</name>
</gene>
<organism evidence="6 7">
    <name type="scientific">Zophobas morio</name>
    <dbReference type="NCBI Taxonomy" id="2755281"/>
    <lineage>
        <taxon>Eukaryota</taxon>
        <taxon>Metazoa</taxon>
        <taxon>Ecdysozoa</taxon>
        <taxon>Arthropoda</taxon>
        <taxon>Hexapoda</taxon>
        <taxon>Insecta</taxon>
        <taxon>Pterygota</taxon>
        <taxon>Neoptera</taxon>
        <taxon>Endopterygota</taxon>
        <taxon>Coleoptera</taxon>
        <taxon>Polyphaga</taxon>
        <taxon>Cucujiformia</taxon>
        <taxon>Tenebrionidae</taxon>
        <taxon>Zophobas</taxon>
    </lineage>
</organism>
<comment type="caution">
    <text evidence="6">The sequence shown here is derived from an EMBL/GenBank/DDBJ whole genome shotgun (WGS) entry which is preliminary data.</text>
</comment>
<dbReference type="Proteomes" id="UP001168821">
    <property type="component" value="Unassembled WGS sequence"/>
</dbReference>
<dbReference type="EMBL" id="JALNTZ010000005">
    <property type="protein sequence ID" value="KAJ3652885.1"/>
    <property type="molecule type" value="Genomic_DNA"/>
</dbReference>
<evidence type="ECO:0000256" key="4">
    <source>
        <dbReference type="SAM" id="SignalP"/>
    </source>
</evidence>
<dbReference type="CDD" id="cd00033">
    <property type="entry name" value="CCP"/>
    <property type="match status" value="2"/>
</dbReference>
<accession>A0AA38IC11</accession>
<dbReference type="SUPFAM" id="SSF57535">
    <property type="entry name" value="Complement control module/SCR domain"/>
    <property type="match status" value="2"/>
</dbReference>
<sequence length="136" mass="15054">MNLFGVFICTLFVLEGWTARRLPGLCPTMTIRNGRVRYRQRGKIARFLCNPGYKLAGDRYSVCLGTNWDNQGSKCVRPGCKTANPPANGLIYTSYGGAVLNFYCKSGYGLNGANITYCDGVRWDNPLPTCFGKYLG</sequence>
<dbReference type="SMART" id="SM00032">
    <property type="entry name" value="CCP"/>
    <property type="match status" value="2"/>
</dbReference>
<comment type="caution">
    <text evidence="3">Lacks conserved residue(s) required for the propagation of feature annotation.</text>
</comment>
<dbReference type="Pfam" id="PF00084">
    <property type="entry name" value="Sushi"/>
    <property type="match status" value="2"/>
</dbReference>
<keyword evidence="7" id="KW-1185">Reference proteome</keyword>
<feature type="disulfide bond" evidence="3">
    <location>
        <begin position="75"/>
        <end position="118"/>
    </location>
</feature>
<protein>
    <recommendedName>
        <fullName evidence="5">Sushi domain-containing protein</fullName>
    </recommendedName>
</protein>
<evidence type="ECO:0000256" key="2">
    <source>
        <dbReference type="ARBA" id="ARBA00023157"/>
    </source>
</evidence>
<dbReference type="InterPro" id="IPR035976">
    <property type="entry name" value="Sushi/SCR/CCP_sf"/>
</dbReference>
<keyword evidence="4" id="KW-0732">Signal</keyword>
<feature type="domain" description="Sushi" evidence="5">
    <location>
        <begin position="73"/>
        <end position="132"/>
    </location>
</feature>
<keyword evidence="3" id="KW-0768">Sushi</keyword>
<keyword evidence="2 3" id="KW-1015">Disulfide bond</keyword>
<dbReference type="Gene3D" id="2.10.70.10">
    <property type="entry name" value="Complement Module, domain 1"/>
    <property type="match status" value="2"/>
</dbReference>
<evidence type="ECO:0000256" key="3">
    <source>
        <dbReference type="PROSITE-ProRule" id="PRU00302"/>
    </source>
</evidence>
<feature type="signal peptide" evidence="4">
    <location>
        <begin position="1"/>
        <end position="19"/>
    </location>
</feature>
<dbReference type="InterPro" id="IPR000436">
    <property type="entry name" value="Sushi_SCR_CCP_dom"/>
</dbReference>
<dbReference type="PANTHER" id="PTHR45656">
    <property type="entry name" value="PROTEIN CBR-CLEC-78"/>
    <property type="match status" value="1"/>
</dbReference>
<dbReference type="PROSITE" id="PS50923">
    <property type="entry name" value="SUSHI"/>
    <property type="match status" value="1"/>
</dbReference>
<evidence type="ECO:0000259" key="5">
    <source>
        <dbReference type="PROSITE" id="PS50923"/>
    </source>
</evidence>
<keyword evidence="1" id="KW-0677">Repeat</keyword>
<evidence type="ECO:0000313" key="6">
    <source>
        <dbReference type="EMBL" id="KAJ3652885.1"/>
    </source>
</evidence>